<dbReference type="PANTHER" id="PTHR36576:SF2">
    <property type="entry name" value="PROTEIN CON-6, PUTATIVE (AFU_ORTHOLOGUE AFUA_4G03615)-RELATED"/>
    <property type="match status" value="1"/>
</dbReference>
<protein>
    <submittedName>
        <fullName evidence="2">Uncharacterized protein</fullName>
    </submittedName>
</protein>
<gene>
    <name evidence="2" type="ORF">CPB84DRAFT_1765151</name>
</gene>
<proteinExistence type="predicted"/>
<dbReference type="Proteomes" id="UP000724874">
    <property type="component" value="Unassembled WGS sequence"/>
</dbReference>
<sequence length="141" mass="15884">MSESCEWFHSPSTVLRDEQTAKDHETKNPERVIAGLKASIHNPTVSTEAKNHARARLHEMGVDPDEVTTHEHAASGHSEKGKVVMEESHHRTRGEHHHAEDETEEHRMLGGYKATLKNPHTSKEAKEHAKKVLAEHEKSSD</sequence>
<feature type="region of interest" description="Disordered" evidence="1">
    <location>
        <begin position="62"/>
        <end position="141"/>
    </location>
</feature>
<feature type="compositionally biased region" description="Basic and acidic residues" evidence="1">
    <location>
        <begin position="62"/>
        <end position="89"/>
    </location>
</feature>
<feature type="compositionally biased region" description="Basic and acidic residues" evidence="1">
    <location>
        <begin position="121"/>
        <end position="141"/>
    </location>
</feature>
<dbReference type="Pfam" id="PF10346">
    <property type="entry name" value="Con-6"/>
    <property type="match status" value="2"/>
</dbReference>
<comment type="caution">
    <text evidence="2">The sequence shown here is derived from an EMBL/GenBank/DDBJ whole genome shotgun (WGS) entry which is preliminary data.</text>
</comment>
<name>A0A9P5TRY3_GYMJU</name>
<dbReference type="InterPro" id="IPR018824">
    <property type="entry name" value="Conidiation-specific_6"/>
</dbReference>
<reference evidence="2" key="1">
    <citation type="submission" date="2020-11" db="EMBL/GenBank/DDBJ databases">
        <authorList>
            <consortium name="DOE Joint Genome Institute"/>
            <person name="Ahrendt S."/>
            <person name="Riley R."/>
            <person name="Andreopoulos W."/>
            <person name="LaButti K."/>
            <person name="Pangilinan J."/>
            <person name="Ruiz-duenas F.J."/>
            <person name="Barrasa J.M."/>
            <person name="Sanchez-Garcia M."/>
            <person name="Camarero S."/>
            <person name="Miyauchi S."/>
            <person name="Serrano A."/>
            <person name="Linde D."/>
            <person name="Babiker R."/>
            <person name="Drula E."/>
            <person name="Ayuso-Fernandez I."/>
            <person name="Pacheco R."/>
            <person name="Padilla G."/>
            <person name="Ferreira P."/>
            <person name="Barriuso J."/>
            <person name="Kellner H."/>
            <person name="Castanera R."/>
            <person name="Alfaro M."/>
            <person name="Ramirez L."/>
            <person name="Pisabarro A.G."/>
            <person name="Kuo A."/>
            <person name="Tritt A."/>
            <person name="Lipzen A."/>
            <person name="He G."/>
            <person name="Yan M."/>
            <person name="Ng V."/>
            <person name="Cullen D."/>
            <person name="Martin F."/>
            <person name="Rosso M.-N."/>
            <person name="Henrissat B."/>
            <person name="Hibbett D."/>
            <person name="Martinez A.T."/>
            <person name="Grigoriev I.V."/>
        </authorList>
    </citation>
    <scope>NUCLEOTIDE SEQUENCE</scope>
    <source>
        <strain evidence="2">AH 44721</strain>
    </source>
</reference>
<dbReference type="PANTHER" id="PTHR36576">
    <property type="entry name" value="UPF0654 PROTEIN C11D3.01C-RELATED"/>
    <property type="match status" value="1"/>
</dbReference>
<dbReference type="AlphaFoldDB" id="A0A9P5TRY3"/>
<evidence type="ECO:0000313" key="3">
    <source>
        <dbReference type="Proteomes" id="UP000724874"/>
    </source>
</evidence>
<organism evidence="2 3">
    <name type="scientific">Gymnopilus junonius</name>
    <name type="common">Spectacular rustgill mushroom</name>
    <name type="synonym">Gymnopilus spectabilis subsp. junonius</name>
    <dbReference type="NCBI Taxonomy" id="109634"/>
    <lineage>
        <taxon>Eukaryota</taxon>
        <taxon>Fungi</taxon>
        <taxon>Dikarya</taxon>
        <taxon>Basidiomycota</taxon>
        <taxon>Agaricomycotina</taxon>
        <taxon>Agaricomycetes</taxon>
        <taxon>Agaricomycetidae</taxon>
        <taxon>Agaricales</taxon>
        <taxon>Agaricineae</taxon>
        <taxon>Hymenogastraceae</taxon>
        <taxon>Gymnopilus</taxon>
    </lineage>
</organism>
<feature type="compositionally biased region" description="Basic and acidic residues" evidence="1">
    <location>
        <begin position="97"/>
        <end position="108"/>
    </location>
</feature>
<evidence type="ECO:0000256" key="1">
    <source>
        <dbReference type="SAM" id="MobiDB-lite"/>
    </source>
</evidence>
<evidence type="ECO:0000313" key="2">
    <source>
        <dbReference type="EMBL" id="KAF8909667.1"/>
    </source>
</evidence>
<dbReference type="GO" id="GO:0005737">
    <property type="term" value="C:cytoplasm"/>
    <property type="evidence" value="ECO:0007669"/>
    <property type="project" value="TreeGrafter"/>
</dbReference>
<dbReference type="InterPro" id="IPR052670">
    <property type="entry name" value="UPF0654_domain"/>
</dbReference>
<accession>A0A9P5TRY3</accession>
<keyword evidence="3" id="KW-1185">Reference proteome</keyword>
<dbReference type="OrthoDB" id="5419162at2759"/>
<dbReference type="EMBL" id="JADNYJ010000008">
    <property type="protein sequence ID" value="KAF8909667.1"/>
    <property type="molecule type" value="Genomic_DNA"/>
</dbReference>